<name>A0A8J9UBX5_9NEOP</name>
<dbReference type="SUPFAM" id="SSF48371">
    <property type="entry name" value="ARM repeat"/>
    <property type="match status" value="2"/>
</dbReference>
<dbReference type="InterPro" id="IPR001313">
    <property type="entry name" value="Pumilio_RNA-bd_rpt"/>
</dbReference>
<dbReference type="InterPro" id="IPR016024">
    <property type="entry name" value="ARM-type_fold"/>
</dbReference>
<evidence type="ECO:0008006" key="6">
    <source>
        <dbReference type="Google" id="ProtNLM"/>
    </source>
</evidence>
<evidence type="ECO:0000256" key="2">
    <source>
        <dbReference type="PROSITE-ProRule" id="PRU00317"/>
    </source>
</evidence>
<dbReference type="InterPro" id="IPR011989">
    <property type="entry name" value="ARM-like"/>
</dbReference>
<keyword evidence="1" id="KW-0677">Repeat</keyword>
<dbReference type="PANTHER" id="PTHR13102:SF0">
    <property type="entry name" value="NUCLEOLAR PROTEIN 9"/>
    <property type="match status" value="1"/>
</dbReference>
<feature type="repeat" description="Pumilio" evidence="2">
    <location>
        <begin position="562"/>
        <end position="597"/>
    </location>
</feature>
<dbReference type="GO" id="GO:0000447">
    <property type="term" value="P:endonucleolytic cleavage in ITS1 to separate SSU-rRNA from 5.8S rRNA and LSU-rRNA from tricistronic rRNA transcript (SSU-rRNA, 5.8S rRNA, LSU-rRNA)"/>
    <property type="evidence" value="ECO:0007669"/>
    <property type="project" value="TreeGrafter"/>
</dbReference>
<feature type="region of interest" description="Disordered" evidence="3">
    <location>
        <begin position="315"/>
        <end position="338"/>
    </location>
</feature>
<dbReference type="Gene3D" id="1.25.10.10">
    <property type="entry name" value="Leucine-rich Repeat Variant"/>
    <property type="match status" value="2"/>
</dbReference>
<dbReference type="GO" id="GO:0003723">
    <property type="term" value="F:RNA binding"/>
    <property type="evidence" value="ECO:0007669"/>
    <property type="project" value="InterPro"/>
</dbReference>
<evidence type="ECO:0000313" key="5">
    <source>
        <dbReference type="Proteomes" id="UP000838878"/>
    </source>
</evidence>
<dbReference type="EMBL" id="OV170232">
    <property type="protein sequence ID" value="CAH0717576.1"/>
    <property type="molecule type" value="Genomic_DNA"/>
</dbReference>
<evidence type="ECO:0000313" key="4">
    <source>
        <dbReference type="EMBL" id="CAH0717576.1"/>
    </source>
</evidence>
<dbReference type="Pfam" id="PF22493">
    <property type="entry name" value="PUF_NOP9"/>
    <property type="match status" value="1"/>
</dbReference>
<reference evidence="4" key="1">
    <citation type="submission" date="2021-12" db="EMBL/GenBank/DDBJ databases">
        <authorList>
            <person name="Martin H S."/>
        </authorList>
    </citation>
    <scope>NUCLEOTIDE SEQUENCE</scope>
</reference>
<dbReference type="GO" id="GO:0005730">
    <property type="term" value="C:nucleolus"/>
    <property type="evidence" value="ECO:0007669"/>
    <property type="project" value="TreeGrafter"/>
</dbReference>
<dbReference type="Proteomes" id="UP000838878">
    <property type="component" value="Chromosome 12"/>
</dbReference>
<organism evidence="4 5">
    <name type="scientific">Brenthis ino</name>
    <name type="common">lesser marbled fritillary</name>
    <dbReference type="NCBI Taxonomy" id="405034"/>
    <lineage>
        <taxon>Eukaryota</taxon>
        <taxon>Metazoa</taxon>
        <taxon>Ecdysozoa</taxon>
        <taxon>Arthropoda</taxon>
        <taxon>Hexapoda</taxon>
        <taxon>Insecta</taxon>
        <taxon>Pterygota</taxon>
        <taxon>Neoptera</taxon>
        <taxon>Endopterygota</taxon>
        <taxon>Lepidoptera</taxon>
        <taxon>Glossata</taxon>
        <taxon>Ditrysia</taxon>
        <taxon>Papilionoidea</taxon>
        <taxon>Nymphalidae</taxon>
        <taxon>Heliconiinae</taxon>
        <taxon>Argynnini</taxon>
        <taxon>Brenthis</taxon>
    </lineage>
</organism>
<dbReference type="GO" id="GO:0030686">
    <property type="term" value="C:90S preribosome"/>
    <property type="evidence" value="ECO:0007669"/>
    <property type="project" value="TreeGrafter"/>
</dbReference>
<protein>
    <recommendedName>
        <fullName evidence="6">Nucleolar protein 9</fullName>
    </recommendedName>
</protein>
<dbReference type="GO" id="GO:0000056">
    <property type="term" value="P:ribosomal small subunit export from nucleus"/>
    <property type="evidence" value="ECO:0007669"/>
    <property type="project" value="TreeGrafter"/>
</dbReference>
<dbReference type="AlphaFoldDB" id="A0A8J9UBX5"/>
<dbReference type="PANTHER" id="PTHR13102">
    <property type="entry name" value="NUCLEOLAR PROTEIN 9"/>
    <property type="match status" value="1"/>
</dbReference>
<dbReference type="SMART" id="SM00025">
    <property type="entry name" value="Pumilio"/>
    <property type="match status" value="4"/>
</dbReference>
<dbReference type="InterPro" id="IPR040000">
    <property type="entry name" value="NOP9"/>
</dbReference>
<keyword evidence="5" id="KW-1185">Reference proteome</keyword>
<gene>
    <name evidence="4" type="ORF">BINO364_LOCUS4168</name>
</gene>
<feature type="region of interest" description="Disordered" evidence="3">
    <location>
        <begin position="145"/>
        <end position="169"/>
    </location>
</feature>
<dbReference type="OrthoDB" id="9987665at2759"/>
<dbReference type="GO" id="GO:0000480">
    <property type="term" value="P:endonucleolytic cleavage in 5'-ETS of tricistronic rRNA transcript (SSU-rRNA, 5.8S rRNA, LSU-rRNA)"/>
    <property type="evidence" value="ECO:0007669"/>
    <property type="project" value="TreeGrafter"/>
</dbReference>
<evidence type="ECO:0000256" key="3">
    <source>
        <dbReference type="SAM" id="MobiDB-lite"/>
    </source>
</evidence>
<proteinExistence type="predicted"/>
<dbReference type="GO" id="GO:0000472">
    <property type="term" value="P:endonucleolytic cleavage to generate mature 5'-end of SSU-rRNA from (SSU-rRNA, 5.8S rRNA, LSU-rRNA)"/>
    <property type="evidence" value="ECO:0007669"/>
    <property type="project" value="TreeGrafter"/>
</dbReference>
<dbReference type="PROSITE" id="PS50302">
    <property type="entry name" value="PUM"/>
    <property type="match status" value="1"/>
</dbReference>
<feature type="compositionally biased region" description="Basic and acidic residues" evidence="3">
    <location>
        <begin position="321"/>
        <end position="338"/>
    </location>
</feature>
<dbReference type="GO" id="GO:0030688">
    <property type="term" value="C:preribosome, small subunit precursor"/>
    <property type="evidence" value="ECO:0007669"/>
    <property type="project" value="TreeGrafter"/>
</dbReference>
<evidence type="ECO:0000256" key="1">
    <source>
        <dbReference type="ARBA" id="ARBA00022737"/>
    </source>
</evidence>
<feature type="non-terminal residue" evidence="4">
    <location>
        <position position="638"/>
    </location>
</feature>
<accession>A0A8J9UBX5</accession>
<sequence length="638" mass="73061">MGEEAADNNPYKKRQRKKRKNFLSNAKKYAKKGQMGRGMQIPEELYQYFVGILDVIKQGVEDPDERKALVNNVLERTKGEELNVVGNQLGCRLIELLLPYSSPEDLERYVDVLSPELRKLCSDNFSSHIIETLLRVSCERATKHLQSNENDNADEAPKKKKKKHSSKYTDEHIQKCNEFTLKISKYALNNLEDFVWDKYANHILRSALKCLSGITLLPGEKPKVNMFKETVQDNKGIPPHQTEMKYKVTPDEYKEIVKEFANRLSAWPQFKDLPYQNITSALLQILLYAIKNVDKNISKTLVKKLLNESLAPEDWVETGDDDKKDNKNGDSDKKNDTILDADKIMMNEEMPESRLPPLFKSESAVRLLEAALFVSKKKTYTQIYARCFINRLGQLATMPMLNFTVQRLIDNCQVKEEFEPMFEELSNKYNALLACGNTGVLVALAKACLRMKSKQMQFIQNLEKAFKCDEGDNQKLLPVQCLKMLPLGTKDGKDYFINVHGSVVLQTILDFQRPAKAVNGLLELTSEELVYIFSDPKGCHVADAFCKGQFVGVKARDKLIWKLKGYYQKLALSQHGSRAFEQIFEAATIEQKVKIMTELSDKSNLLNSTNYGRLIATKLDVNTFKLSQKNWEQSRLNK</sequence>